<comment type="pathway">
    <text evidence="1">Protein modification; protein lipoylation via endogenous pathway; protein N(6)-(lipoyl)lysine from octanoyl-[acyl-carrier-protein]: step 1/2.</text>
</comment>
<proteinExistence type="inferred from homology"/>
<dbReference type="PANTHER" id="PTHR10993">
    <property type="entry name" value="OCTANOYLTRANSFERASE"/>
    <property type="match status" value="1"/>
</dbReference>
<keyword evidence="4 10" id="KW-0808">Transferase</keyword>
<evidence type="ECO:0000256" key="6">
    <source>
        <dbReference type="ARBA" id="ARBA00024732"/>
    </source>
</evidence>
<dbReference type="NCBIfam" id="NF010922">
    <property type="entry name" value="PRK14342.1"/>
    <property type="match status" value="1"/>
</dbReference>
<accession>A0A520LJI6</accession>
<dbReference type="HAMAP" id="MF_00013">
    <property type="entry name" value="LipB"/>
    <property type="match status" value="1"/>
</dbReference>
<feature type="non-terminal residue" evidence="10">
    <location>
        <position position="223"/>
    </location>
</feature>
<dbReference type="AlphaFoldDB" id="A0A520LJI6"/>
<dbReference type="PANTHER" id="PTHR10993:SF7">
    <property type="entry name" value="LIPOYLTRANSFERASE 2, MITOCHONDRIAL-RELATED"/>
    <property type="match status" value="1"/>
</dbReference>
<dbReference type="FunFam" id="3.30.930.10:FF:000020">
    <property type="entry name" value="Octanoyltransferase"/>
    <property type="match status" value="1"/>
</dbReference>
<dbReference type="PROSITE" id="PS51733">
    <property type="entry name" value="BPL_LPL_CATALYTIC"/>
    <property type="match status" value="1"/>
</dbReference>
<dbReference type="PROSITE" id="PS01313">
    <property type="entry name" value="LIPB"/>
    <property type="match status" value="1"/>
</dbReference>
<dbReference type="InterPro" id="IPR004143">
    <property type="entry name" value="BPL_LPL_catalytic"/>
</dbReference>
<dbReference type="GO" id="GO:0009249">
    <property type="term" value="P:protein lipoylation"/>
    <property type="evidence" value="ECO:0007669"/>
    <property type="project" value="InterPro"/>
</dbReference>
<feature type="active site" description="Acyl-thioester intermediate" evidence="7">
    <location>
        <position position="169"/>
    </location>
</feature>
<keyword evidence="5 10" id="KW-0012">Acyltransferase</keyword>
<reference evidence="10 11" key="1">
    <citation type="submission" date="2019-02" db="EMBL/GenBank/DDBJ databases">
        <title>Prokaryotic population dynamics and viral predation in marine succession experiment using metagenomics: the confinement effect.</title>
        <authorList>
            <person name="Haro-Moreno J.M."/>
            <person name="Rodriguez-Valera F."/>
            <person name="Lopez-Perez M."/>
        </authorList>
    </citation>
    <scope>NUCLEOTIDE SEQUENCE [LARGE SCALE GENOMIC DNA]</scope>
    <source>
        <strain evidence="10">MED-G169</strain>
    </source>
</reference>
<evidence type="ECO:0000256" key="4">
    <source>
        <dbReference type="ARBA" id="ARBA00022679"/>
    </source>
</evidence>
<name>A0A520LJI6_9GAMM</name>
<dbReference type="InterPro" id="IPR045864">
    <property type="entry name" value="aa-tRNA-synth_II/BPL/LPL"/>
</dbReference>
<evidence type="ECO:0000256" key="3">
    <source>
        <dbReference type="ARBA" id="ARBA00022490"/>
    </source>
</evidence>
<evidence type="ECO:0000313" key="10">
    <source>
        <dbReference type="EMBL" id="RZO02340.1"/>
    </source>
</evidence>
<evidence type="ECO:0000259" key="9">
    <source>
        <dbReference type="PROSITE" id="PS51733"/>
    </source>
</evidence>
<dbReference type="NCBIfam" id="TIGR00214">
    <property type="entry name" value="lipB"/>
    <property type="match status" value="1"/>
</dbReference>
<dbReference type="SUPFAM" id="SSF55681">
    <property type="entry name" value="Class II aaRS and biotin synthetases"/>
    <property type="match status" value="1"/>
</dbReference>
<comment type="function">
    <text evidence="6">Catalyzes the transfer of endogenously produced octanoic acid from octanoyl-acyl-carrier-protein onto the lipoyl domains of lipoate-dependent enzymes. Lipoyl-ACP can also act as a substrate although octanoyl-ACP is likely to be the physiological substrate.</text>
</comment>
<dbReference type="Gene3D" id="3.30.930.10">
    <property type="entry name" value="Bira Bifunctional Protein, Domain 2"/>
    <property type="match status" value="1"/>
</dbReference>
<dbReference type="Proteomes" id="UP000318148">
    <property type="component" value="Unassembled WGS sequence"/>
</dbReference>
<dbReference type="PIRSF" id="PIRSF016262">
    <property type="entry name" value="LPLase"/>
    <property type="match status" value="1"/>
</dbReference>
<dbReference type="InterPro" id="IPR020605">
    <property type="entry name" value="Octanoyltransferase_CS"/>
</dbReference>
<dbReference type="EC" id="2.3.1.181" evidence="2"/>
<dbReference type="EMBL" id="SHBO01000078">
    <property type="protein sequence ID" value="RZO02340.1"/>
    <property type="molecule type" value="Genomic_DNA"/>
</dbReference>
<sequence>MSKTLVIREIGRQSYEKILSQMKHFTNVRSESTADEIWILEHHPVFTQGQAGNSDYILASGDIPVVQSDRGGHVTFHGHGQITAYTLIDLKRANSKIFGLIDMIENSVIETMALWNVEGHTKKASRGVFCESGKKIASIGLRVRKGYTYHGVNFNIDMDMSPWSRINACGLGLEMTQLKSETYIDVQFNEVQTSFREILTKNLGYNNHTDKIALTEIEYKDDD</sequence>
<dbReference type="GO" id="GO:0033819">
    <property type="term" value="F:lipoyl(octanoyl) transferase activity"/>
    <property type="evidence" value="ECO:0007669"/>
    <property type="project" value="UniProtKB-EC"/>
</dbReference>
<dbReference type="UniPathway" id="UPA00538">
    <property type="reaction ID" value="UER00592"/>
</dbReference>
<organism evidence="10 11">
    <name type="scientific">SAR92 clade bacterium</name>
    <dbReference type="NCBI Taxonomy" id="2315479"/>
    <lineage>
        <taxon>Bacteria</taxon>
        <taxon>Pseudomonadati</taxon>
        <taxon>Pseudomonadota</taxon>
        <taxon>Gammaproteobacteria</taxon>
        <taxon>Cellvibrionales</taxon>
        <taxon>Porticoccaceae</taxon>
        <taxon>SAR92 clade</taxon>
    </lineage>
</organism>
<evidence type="ECO:0000313" key="11">
    <source>
        <dbReference type="Proteomes" id="UP000318148"/>
    </source>
</evidence>
<evidence type="ECO:0000256" key="2">
    <source>
        <dbReference type="ARBA" id="ARBA00012334"/>
    </source>
</evidence>
<evidence type="ECO:0000256" key="8">
    <source>
        <dbReference type="PIRSR" id="PIRSR016262-3"/>
    </source>
</evidence>
<evidence type="ECO:0000256" key="5">
    <source>
        <dbReference type="ARBA" id="ARBA00023315"/>
    </source>
</evidence>
<feature type="domain" description="BPL/LPL catalytic" evidence="9">
    <location>
        <begin position="31"/>
        <end position="207"/>
    </location>
</feature>
<feature type="site" description="Lowers pKa of active site Cys" evidence="8">
    <location>
        <position position="135"/>
    </location>
</feature>
<evidence type="ECO:0000256" key="1">
    <source>
        <dbReference type="ARBA" id="ARBA00004821"/>
    </source>
</evidence>
<keyword evidence="3" id="KW-0963">Cytoplasm</keyword>
<gene>
    <name evidence="10" type="primary">lipB</name>
    <name evidence="10" type="ORF">EVB02_04575</name>
</gene>
<dbReference type="InterPro" id="IPR000544">
    <property type="entry name" value="Octanoyltransferase"/>
</dbReference>
<dbReference type="Pfam" id="PF21948">
    <property type="entry name" value="LplA-B_cat"/>
    <property type="match status" value="1"/>
</dbReference>
<evidence type="ECO:0000256" key="7">
    <source>
        <dbReference type="PIRSR" id="PIRSR016262-1"/>
    </source>
</evidence>
<protein>
    <recommendedName>
        <fullName evidence="2">lipoyl(octanoyl) transferase</fullName>
        <ecNumber evidence="2">2.3.1.181</ecNumber>
    </recommendedName>
</protein>
<dbReference type="CDD" id="cd16444">
    <property type="entry name" value="LipB"/>
    <property type="match status" value="1"/>
</dbReference>
<comment type="caution">
    <text evidence="10">The sequence shown here is derived from an EMBL/GenBank/DDBJ whole genome shotgun (WGS) entry which is preliminary data.</text>
</comment>